<proteinExistence type="predicted"/>
<gene>
    <name evidence="3" type="ORF">J2X12_004265</name>
</gene>
<dbReference type="Proteomes" id="UP001262032">
    <property type="component" value="Unassembled WGS sequence"/>
</dbReference>
<comment type="caution">
    <text evidence="3">The sequence shown here is derived from an EMBL/GenBank/DDBJ whole genome shotgun (WGS) entry which is preliminary data.</text>
</comment>
<feature type="domain" description="PucR C-terminal helix-turn-helix" evidence="2">
    <location>
        <begin position="413"/>
        <end position="470"/>
    </location>
</feature>
<name>A0AAW8NH43_PSEOX</name>
<dbReference type="InterPro" id="IPR051448">
    <property type="entry name" value="CdaR-like_regulators"/>
</dbReference>
<protein>
    <submittedName>
        <fullName evidence="3">Purine catabolism regulator</fullName>
    </submittedName>
</protein>
<dbReference type="PANTHER" id="PTHR33744:SF1">
    <property type="entry name" value="DNA-BINDING TRANSCRIPTIONAL ACTIVATOR ADER"/>
    <property type="match status" value="1"/>
</dbReference>
<accession>A0AAW8NH43</accession>
<reference evidence="3" key="1">
    <citation type="submission" date="2023-07" db="EMBL/GenBank/DDBJ databases">
        <title>Sorghum-associated microbial communities from plants grown in Nebraska, USA.</title>
        <authorList>
            <person name="Schachtman D."/>
        </authorList>
    </citation>
    <scope>NUCLEOTIDE SEQUENCE</scope>
    <source>
        <strain evidence="3">BE261</strain>
    </source>
</reference>
<dbReference type="EMBL" id="JAVDWN010000032">
    <property type="protein sequence ID" value="MDR7166211.1"/>
    <property type="molecule type" value="Genomic_DNA"/>
</dbReference>
<dbReference type="Pfam" id="PF13556">
    <property type="entry name" value="HTH_30"/>
    <property type="match status" value="1"/>
</dbReference>
<dbReference type="RefSeq" id="WP_310258650.1">
    <property type="nucleotide sequence ID" value="NZ_JAVDWN010000032.1"/>
</dbReference>
<evidence type="ECO:0000259" key="2">
    <source>
        <dbReference type="Pfam" id="PF13556"/>
    </source>
</evidence>
<organism evidence="3 4">
    <name type="scientific">Pseudarthrobacter oxydans</name>
    <name type="common">Arthrobacter oxydans</name>
    <dbReference type="NCBI Taxonomy" id="1671"/>
    <lineage>
        <taxon>Bacteria</taxon>
        <taxon>Bacillati</taxon>
        <taxon>Actinomycetota</taxon>
        <taxon>Actinomycetes</taxon>
        <taxon>Micrococcales</taxon>
        <taxon>Micrococcaceae</taxon>
        <taxon>Pseudarthrobacter</taxon>
    </lineage>
</organism>
<dbReference type="AlphaFoldDB" id="A0AAW8NH43"/>
<evidence type="ECO:0000313" key="4">
    <source>
        <dbReference type="Proteomes" id="UP001262032"/>
    </source>
</evidence>
<dbReference type="PANTHER" id="PTHR33744">
    <property type="entry name" value="CARBOHYDRATE DIACID REGULATOR"/>
    <property type="match status" value="1"/>
</dbReference>
<dbReference type="Gene3D" id="1.10.10.2840">
    <property type="entry name" value="PucR C-terminal helix-turn-helix domain"/>
    <property type="match status" value="1"/>
</dbReference>
<dbReference type="InterPro" id="IPR042070">
    <property type="entry name" value="PucR_C-HTH_sf"/>
</dbReference>
<feature type="domain" description="Purine catabolism PurC-like" evidence="1">
    <location>
        <begin position="29"/>
        <end position="126"/>
    </location>
</feature>
<dbReference type="Pfam" id="PF07905">
    <property type="entry name" value="PucR"/>
    <property type="match status" value="1"/>
</dbReference>
<dbReference type="InterPro" id="IPR025736">
    <property type="entry name" value="PucR_C-HTH_dom"/>
</dbReference>
<sequence length="479" mass="50616">MITLARLVEAAKRDLAPYWPIPLPRVELTGVHVSELEDPTMFLYGGELLLTVGLQLTGLDGDARQEAAKNYVQRLVEGGVAALGLGLGSGHAMVPDELRAACVEAGLPLLTIPRESPFLAVSRAYWELVRQGGEAELTALLGLQVALTRAAAQDDAEPEIVRELSRALGTWVAYLPEGDGAPSSAANGAELPPGLLAELTRESAILRNARRGATGNIQLASGVASLYPVSDGPAASGYLALGRSGQLAAAERHLFLTASTLLAARAAGQRNAAAERRRAEGMLAALVLEGHDDAARLLAKQMDSDPLPDTAFVAVLPDSEQLAAQHALSGLVLERSGVVFVLQAASSPYPTLPKGVRGAWGGPMPLRRLHEIGSQVAEVAASAPAGQLIRVGHGLDLPADEWVDELASHPGQLLETVRSYLAHRGQWEAAGRELGVHRNSVRYRIAQAKELLGVDLDDPDVAAQLWLALRGRSQATRND</sequence>
<evidence type="ECO:0000259" key="1">
    <source>
        <dbReference type="Pfam" id="PF07905"/>
    </source>
</evidence>
<evidence type="ECO:0000313" key="3">
    <source>
        <dbReference type="EMBL" id="MDR7166211.1"/>
    </source>
</evidence>
<dbReference type="InterPro" id="IPR012914">
    <property type="entry name" value="PucR_dom"/>
</dbReference>